<dbReference type="GeneID" id="63721374"/>
<organism evidence="9 10">
    <name type="scientific">Aspergillus versicolor CBS 583.65</name>
    <dbReference type="NCBI Taxonomy" id="1036611"/>
    <lineage>
        <taxon>Eukaryota</taxon>
        <taxon>Fungi</taxon>
        <taxon>Dikarya</taxon>
        <taxon>Ascomycota</taxon>
        <taxon>Pezizomycotina</taxon>
        <taxon>Eurotiomycetes</taxon>
        <taxon>Eurotiomycetidae</taxon>
        <taxon>Eurotiales</taxon>
        <taxon>Aspergillaceae</taxon>
        <taxon>Aspergillus</taxon>
        <taxon>Aspergillus subgen. Nidulantes</taxon>
    </lineage>
</organism>
<evidence type="ECO:0000256" key="4">
    <source>
        <dbReference type="ARBA" id="ARBA00022827"/>
    </source>
</evidence>
<dbReference type="Pfam" id="PF01494">
    <property type="entry name" value="FAD_binding_3"/>
    <property type="match status" value="1"/>
</dbReference>
<dbReference type="RefSeq" id="XP_040661882.1">
    <property type="nucleotide sequence ID" value="XM_040805863.1"/>
</dbReference>
<evidence type="ECO:0000313" key="10">
    <source>
        <dbReference type="Proteomes" id="UP000184073"/>
    </source>
</evidence>
<keyword evidence="10" id="KW-1185">Reference proteome</keyword>
<gene>
    <name evidence="9" type="ORF">ASPVEDRAFT_121213</name>
</gene>
<keyword evidence="3" id="KW-0285">Flavoprotein</keyword>
<dbReference type="OrthoDB" id="16820at2759"/>
<evidence type="ECO:0000256" key="3">
    <source>
        <dbReference type="ARBA" id="ARBA00022630"/>
    </source>
</evidence>
<evidence type="ECO:0000256" key="1">
    <source>
        <dbReference type="ARBA" id="ARBA00001974"/>
    </source>
</evidence>
<dbReference type="AlphaFoldDB" id="A0A1L9P3M6"/>
<feature type="domain" description="FAD-binding" evidence="8">
    <location>
        <begin position="41"/>
        <end position="380"/>
    </location>
</feature>
<reference evidence="10" key="1">
    <citation type="journal article" date="2017" name="Genome Biol.">
        <title>Comparative genomics reveals high biological diversity and specific adaptations in the industrially and medically important fungal genus Aspergillus.</title>
        <authorList>
            <person name="de Vries R.P."/>
            <person name="Riley R."/>
            <person name="Wiebenga A."/>
            <person name="Aguilar-Osorio G."/>
            <person name="Amillis S."/>
            <person name="Uchima C.A."/>
            <person name="Anderluh G."/>
            <person name="Asadollahi M."/>
            <person name="Askin M."/>
            <person name="Barry K."/>
            <person name="Battaglia E."/>
            <person name="Bayram O."/>
            <person name="Benocci T."/>
            <person name="Braus-Stromeyer S.A."/>
            <person name="Caldana C."/>
            <person name="Canovas D."/>
            <person name="Cerqueira G.C."/>
            <person name="Chen F."/>
            <person name="Chen W."/>
            <person name="Choi C."/>
            <person name="Clum A."/>
            <person name="Dos Santos R.A."/>
            <person name="Damasio A.R."/>
            <person name="Diallinas G."/>
            <person name="Emri T."/>
            <person name="Fekete E."/>
            <person name="Flipphi M."/>
            <person name="Freyberg S."/>
            <person name="Gallo A."/>
            <person name="Gournas C."/>
            <person name="Habgood R."/>
            <person name="Hainaut M."/>
            <person name="Harispe M.L."/>
            <person name="Henrissat B."/>
            <person name="Hilden K.S."/>
            <person name="Hope R."/>
            <person name="Hossain A."/>
            <person name="Karabika E."/>
            <person name="Karaffa L."/>
            <person name="Karanyi Z."/>
            <person name="Krasevec N."/>
            <person name="Kuo A."/>
            <person name="Kusch H."/>
            <person name="LaButti K."/>
            <person name="Lagendijk E.L."/>
            <person name="Lapidus A."/>
            <person name="Levasseur A."/>
            <person name="Lindquist E."/>
            <person name="Lipzen A."/>
            <person name="Logrieco A.F."/>
            <person name="MacCabe A."/>
            <person name="Maekelae M.R."/>
            <person name="Malavazi I."/>
            <person name="Melin P."/>
            <person name="Meyer V."/>
            <person name="Mielnichuk N."/>
            <person name="Miskei M."/>
            <person name="Molnar A.P."/>
            <person name="Mule G."/>
            <person name="Ngan C.Y."/>
            <person name="Orejas M."/>
            <person name="Orosz E."/>
            <person name="Ouedraogo J.P."/>
            <person name="Overkamp K.M."/>
            <person name="Park H.-S."/>
            <person name="Perrone G."/>
            <person name="Piumi F."/>
            <person name="Punt P.J."/>
            <person name="Ram A.F."/>
            <person name="Ramon A."/>
            <person name="Rauscher S."/>
            <person name="Record E."/>
            <person name="Riano-Pachon D.M."/>
            <person name="Robert V."/>
            <person name="Roehrig J."/>
            <person name="Ruller R."/>
            <person name="Salamov A."/>
            <person name="Salih N.S."/>
            <person name="Samson R.A."/>
            <person name="Sandor E."/>
            <person name="Sanguinetti M."/>
            <person name="Schuetze T."/>
            <person name="Sepcic K."/>
            <person name="Shelest E."/>
            <person name="Sherlock G."/>
            <person name="Sophianopoulou V."/>
            <person name="Squina F.M."/>
            <person name="Sun H."/>
            <person name="Susca A."/>
            <person name="Todd R.B."/>
            <person name="Tsang A."/>
            <person name="Unkles S.E."/>
            <person name="van de Wiele N."/>
            <person name="van Rossen-Uffink D."/>
            <person name="Oliveira J.V."/>
            <person name="Vesth T.C."/>
            <person name="Visser J."/>
            <person name="Yu J.-H."/>
            <person name="Zhou M."/>
            <person name="Andersen M.R."/>
            <person name="Archer D.B."/>
            <person name="Baker S.E."/>
            <person name="Benoit I."/>
            <person name="Brakhage A.A."/>
            <person name="Braus G.H."/>
            <person name="Fischer R."/>
            <person name="Frisvad J.C."/>
            <person name="Goldman G.H."/>
            <person name="Houbraken J."/>
            <person name="Oakley B."/>
            <person name="Pocsi I."/>
            <person name="Scazzocchio C."/>
            <person name="Seiboth B."/>
            <person name="vanKuyk P.A."/>
            <person name="Wortman J."/>
            <person name="Dyer P.S."/>
            <person name="Grigoriev I.V."/>
        </authorList>
    </citation>
    <scope>NUCLEOTIDE SEQUENCE [LARGE SCALE GENOMIC DNA]</scope>
    <source>
        <strain evidence="10">CBS 583.65</strain>
    </source>
</reference>
<keyword evidence="6" id="KW-0503">Monooxygenase</keyword>
<dbReference type="STRING" id="1036611.A0A1L9P3M6"/>
<dbReference type="PANTHER" id="PTHR13789">
    <property type="entry name" value="MONOOXYGENASE"/>
    <property type="match status" value="1"/>
</dbReference>
<evidence type="ECO:0000313" key="9">
    <source>
        <dbReference type="EMBL" id="OJI96119.1"/>
    </source>
</evidence>
<proteinExistence type="inferred from homology"/>
<comment type="similarity">
    <text evidence="2">Belongs to the paxM FAD-dependent monooxygenase family.</text>
</comment>
<evidence type="ECO:0000259" key="8">
    <source>
        <dbReference type="Pfam" id="PF01494"/>
    </source>
</evidence>
<dbReference type="InterPro" id="IPR036188">
    <property type="entry name" value="FAD/NAD-bd_sf"/>
</dbReference>
<dbReference type="PANTHER" id="PTHR13789:SF315">
    <property type="entry name" value="FAD-DEPENDENT MONOOXYGENASE MDPD"/>
    <property type="match status" value="1"/>
</dbReference>
<evidence type="ECO:0000256" key="7">
    <source>
        <dbReference type="SAM" id="MobiDB-lite"/>
    </source>
</evidence>
<dbReference type="Proteomes" id="UP000184073">
    <property type="component" value="Unassembled WGS sequence"/>
</dbReference>
<feature type="region of interest" description="Disordered" evidence="7">
    <location>
        <begin position="1"/>
        <end position="32"/>
    </location>
</feature>
<protein>
    <recommendedName>
        <fullName evidence="8">FAD-binding domain-containing protein</fullName>
    </recommendedName>
</protein>
<accession>A0A1L9P3M6</accession>
<dbReference type="PRINTS" id="PR00420">
    <property type="entry name" value="RNGMNOXGNASE"/>
</dbReference>
<dbReference type="VEuPathDB" id="FungiDB:ASPVEDRAFT_121213"/>
<evidence type="ECO:0000256" key="6">
    <source>
        <dbReference type="ARBA" id="ARBA00023033"/>
    </source>
</evidence>
<dbReference type="SUPFAM" id="SSF51905">
    <property type="entry name" value="FAD/NAD(P)-binding domain"/>
    <property type="match status" value="1"/>
</dbReference>
<dbReference type="Gene3D" id="3.50.50.60">
    <property type="entry name" value="FAD/NAD(P)-binding domain"/>
    <property type="match status" value="1"/>
</dbReference>
<name>A0A1L9P3M6_ASPVE</name>
<evidence type="ECO:0000256" key="2">
    <source>
        <dbReference type="ARBA" id="ARBA00007992"/>
    </source>
</evidence>
<keyword evidence="5" id="KW-0560">Oxidoreductase</keyword>
<keyword evidence="4" id="KW-0274">FAD</keyword>
<dbReference type="InterPro" id="IPR050493">
    <property type="entry name" value="FAD-dep_Monooxygenase_BioMet"/>
</dbReference>
<dbReference type="EMBL" id="KV878125">
    <property type="protein sequence ID" value="OJI96119.1"/>
    <property type="molecule type" value="Genomic_DNA"/>
</dbReference>
<sequence>MTQFPVNIASDKDEFDPEHWTNPGANNVNRLPARHPETGISVLIVGAGMGGLMTALECWRKGHTVVGILERNEGPVYSGDIIVMQPPAVSIIRHWPDMCCDMEEEQVHAAVSYETHGGKHIYGPTVPSFNDPEHLASRKGPFVAPAQVRRKFYRMLLRQAAKIGLQVEYGSPVQSYFEDQGAAKGGVVLENTGAVRLADVVVAADGLKSASEILIAGEHVPTKSSGLSIYRTAFPKELAMKDEAVRKRWGNSPPVWEYWLGPGMYLGVFVGEDIISFGFTPRDVQGTATESWEPDTDPEDVARAMLRVPDWDPAVLALIRSAPQGAIVHWPLLWRDLRREWTSPAGHVVQVGDSAHSFIPTSGNGGSQALEDAITLATCLQLGGCVRNAPLATKVYNLLRYERVSCAQKMSFVNSQLKTATDWDAIWKDPAKIRTRFPSWIFKHDPEAYAYEKYGQAFAHLISGTEFANTNFPPGHEFRPWTMEEVWRDIEDGKRVEDLLDGDWS</sequence>
<dbReference type="InterPro" id="IPR002938">
    <property type="entry name" value="FAD-bd"/>
</dbReference>
<comment type="cofactor">
    <cofactor evidence="1">
        <name>FAD</name>
        <dbReference type="ChEBI" id="CHEBI:57692"/>
    </cofactor>
</comment>
<dbReference type="GO" id="GO:0004497">
    <property type="term" value="F:monooxygenase activity"/>
    <property type="evidence" value="ECO:0007669"/>
    <property type="project" value="UniProtKB-KW"/>
</dbReference>
<dbReference type="GO" id="GO:0071949">
    <property type="term" value="F:FAD binding"/>
    <property type="evidence" value="ECO:0007669"/>
    <property type="project" value="InterPro"/>
</dbReference>
<evidence type="ECO:0000256" key="5">
    <source>
        <dbReference type="ARBA" id="ARBA00023002"/>
    </source>
</evidence>